<name>A0A6G1KW98_9PEZI</name>
<gene>
    <name evidence="3" type="ORF">EJ03DRAFT_378256</name>
</gene>
<evidence type="ECO:0000313" key="4">
    <source>
        <dbReference type="Proteomes" id="UP000799436"/>
    </source>
</evidence>
<organism evidence="3 4">
    <name type="scientific">Teratosphaeria nubilosa</name>
    <dbReference type="NCBI Taxonomy" id="161662"/>
    <lineage>
        <taxon>Eukaryota</taxon>
        <taxon>Fungi</taxon>
        <taxon>Dikarya</taxon>
        <taxon>Ascomycota</taxon>
        <taxon>Pezizomycotina</taxon>
        <taxon>Dothideomycetes</taxon>
        <taxon>Dothideomycetidae</taxon>
        <taxon>Mycosphaerellales</taxon>
        <taxon>Teratosphaeriaceae</taxon>
        <taxon>Teratosphaeria</taxon>
    </lineage>
</organism>
<dbReference type="Pfam" id="PF00106">
    <property type="entry name" value="adh_short"/>
    <property type="match status" value="1"/>
</dbReference>
<protein>
    <submittedName>
        <fullName evidence="3">NAD(P)-binding protein</fullName>
    </submittedName>
</protein>
<dbReference type="PRINTS" id="PR00081">
    <property type="entry name" value="GDHRDH"/>
</dbReference>
<evidence type="ECO:0000256" key="1">
    <source>
        <dbReference type="ARBA" id="ARBA00006484"/>
    </source>
</evidence>
<dbReference type="AlphaFoldDB" id="A0A6G1KW98"/>
<dbReference type="InterPro" id="IPR036291">
    <property type="entry name" value="NAD(P)-bd_dom_sf"/>
</dbReference>
<dbReference type="Proteomes" id="UP000799436">
    <property type="component" value="Unassembled WGS sequence"/>
</dbReference>
<dbReference type="InterPro" id="IPR002347">
    <property type="entry name" value="SDR_fam"/>
</dbReference>
<reference evidence="3" key="1">
    <citation type="journal article" date="2020" name="Stud. Mycol.">
        <title>101 Dothideomycetes genomes: a test case for predicting lifestyles and emergence of pathogens.</title>
        <authorList>
            <person name="Haridas S."/>
            <person name="Albert R."/>
            <person name="Binder M."/>
            <person name="Bloem J."/>
            <person name="Labutti K."/>
            <person name="Salamov A."/>
            <person name="Andreopoulos B."/>
            <person name="Baker S."/>
            <person name="Barry K."/>
            <person name="Bills G."/>
            <person name="Bluhm B."/>
            <person name="Cannon C."/>
            <person name="Castanera R."/>
            <person name="Culley D."/>
            <person name="Daum C."/>
            <person name="Ezra D."/>
            <person name="Gonzalez J."/>
            <person name="Henrissat B."/>
            <person name="Kuo A."/>
            <person name="Liang C."/>
            <person name="Lipzen A."/>
            <person name="Lutzoni F."/>
            <person name="Magnuson J."/>
            <person name="Mondo S."/>
            <person name="Nolan M."/>
            <person name="Ohm R."/>
            <person name="Pangilinan J."/>
            <person name="Park H.-J."/>
            <person name="Ramirez L."/>
            <person name="Alfaro M."/>
            <person name="Sun H."/>
            <person name="Tritt A."/>
            <person name="Yoshinaga Y."/>
            <person name="Zwiers L.-H."/>
            <person name="Turgeon B."/>
            <person name="Goodwin S."/>
            <person name="Spatafora J."/>
            <person name="Crous P."/>
            <person name="Grigoriev I."/>
        </authorList>
    </citation>
    <scope>NUCLEOTIDE SEQUENCE</scope>
    <source>
        <strain evidence="3">CBS 116005</strain>
    </source>
</reference>
<dbReference type="OrthoDB" id="1933717at2759"/>
<evidence type="ECO:0000256" key="2">
    <source>
        <dbReference type="ARBA" id="ARBA00023002"/>
    </source>
</evidence>
<dbReference type="GO" id="GO:0050664">
    <property type="term" value="F:oxidoreductase activity, acting on NAD(P)H, oxygen as acceptor"/>
    <property type="evidence" value="ECO:0007669"/>
    <property type="project" value="TreeGrafter"/>
</dbReference>
<proteinExistence type="inferred from homology"/>
<dbReference type="PANTHER" id="PTHR43008:SF8">
    <property type="entry name" value="BENZIL REDUCTASE ((S)-BENZOIN FORMING) IRC24"/>
    <property type="match status" value="1"/>
</dbReference>
<dbReference type="Gene3D" id="3.40.50.720">
    <property type="entry name" value="NAD(P)-binding Rossmann-like Domain"/>
    <property type="match status" value="1"/>
</dbReference>
<dbReference type="PANTHER" id="PTHR43008">
    <property type="entry name" value="BENZIL REDUCTASE"/>
    <property type="match status" value="1"/>
</dbReference>
<evidence type="ECO:0000313" key="3">
    <source>
        <dbReference type="EMBL" id="KAF2764906.1"/>
    </source>
</evidence>
<dbReference type="EMBL" id="ML995906">
    <property type="protein sequence ID" value="KAF2764906.1"/>
    <property type="molecule type" value="Genomic_DNA"/>
</dbReference>
<comment type="similarity">
    <text evidence="1">Belongs to the short-chain dehydrogenases/reductases (SDR) family.</text>
</comment>
<keyword evidence="2" id="KW-0560">Oxidoreductase</keyword>
<keyword evidence="4" id="KW-1185">Reference proteome</keyword>
<sequence length="272" mass="29656">MAHTPIVFITGANTGLGLEIVRSLAKEPTGFEILIGSRSLERGHEAAELIKKEIPKTASVLSVIRIDITSDESIEEAVQHIDPKYGKLHVLVNNAGASFDRQMQDGTLSTREAFNKSWDVNVSCTNVLTTYAVPLLLKSSDPRLLFMTSGTSPLSETERQDLTMFERLNAPLPAGWPKEKQTNPVTSYRSSKTGLNMVMREWVKILGNDGVKIWAISPGFLATGLAGFGAETLKKMGAKDPAEGGIFVKDVINGNRDGDCGRAIRADMIQPW</sequence>
<dbReference type="SUPFAM" id="SSF51735">
    <property type="entry name" value="NAD(P)-binding Rossmann-fold domains"/>
    <property type="match status" value="1"/>
</dbReference>
<dbReference type="GO" id="GO:0016616">
    <property type="term" value="F:oxidoreductase activity, acting on the CH-OH group of donors, NAD or NADP as acceptor"/>
    <property type="evidence" value="ECO:0007669"/>
    <property type="project" value="UniProtKB-ARBA"/>
</dbReference>
<accession>A0A6G1KW98</accession>